<comment type="activity regulation">
    <text evidence="12">Na(+) is not transported, but it plays an essential structural role and its presence is essential for fluoride channel function.</text>
</comment>
<keyword evidence="6 12" id="KW-0915">Sodium</keyword>
<keyword evidence="4 12" id="KW-0812">Transmembrane</keyword>
<feature type="binding site" evidence="12">
    <location>
        <position position="79"/>
    </location>
    <ligand>
        <name>Na(+)</name>
        <dbReference type="ChEBI" id="CHEBI:29101"/>
        <note>structural</note>
    </ligand>
</feature>
<evidence type="ECO:0000256" key="11">
    <source>
        <dbReference type="ARBA" id="ARBA00035585"/>
    </source>
</evidence>
<dbReference type="GO" id="GO:0046872">
    <property type="term" value="F:metal ion binding"/>
    <property type="evidence" value="ECO:0007669"/>
    <property type="project" value="UniProtKB-KW"/>
</dbReference>
<keyword evidence="14" id="KW-1185">Reference proteome</keyword>
<dbReference type="AlphaFoldDB" id="A0A917DIK2"/>
<keyword evidence="2 12" id="KW-1003">Cell membrane</keyword>
<name>A0A917DIK2_9HYPH</name>
<dbReference type="InterPro" id="IPR003691">
    <property type="entry name" value="FluC"/>
</dbReference>
<dbReference type="NCBIfam" id="NF010794">
    <property type="entry name" value="PRK14198.1"/>
    <property type="match status" value="1"/>
</dbReference>
<dbReference type="PANTHER" id="PTHR28259:SF1">
    <property type="entry name" value="FLUORIDE EXPORT PROTEIN 1-RELATED"/>
    <property type="match status" value="1"/>
</dbReference>
<comment type="catalytic activity">
    <reaction evidence="11">
        <text>fluoride(in) = fluoride(out)</text>
        <dbReference type="Rhea" id="RHEA:76159"/>
        <dbReference type="ChEBI" id="CHEBI:17051"/>
    </reaction>
    <physiologicalReaction direction="left-to-right" evidence="11">
        <dbReference type="Rhea" id="RHEA:76160"/>
    </physiologicalReaction>
</comment>
<keyword evidence="3" id="KW-0997">Cell inner membrane</keyword>
<dbReference type="GO" id="GO:0005886">
    <property type="term" value="C:plasma membrane"/>
    <property type="evidence" value="ECO:0007669"/>
    <property type="project" value="UniProtKB-SubCell"/>
</dbReference>
<evidence type="ECO:0000256" key="9">
    <source>
        <dbReference type="ARBA" id="ARBA00023303"/>
    </source>
</evidence>
<dbReference type="Pfam" id="PF02537">
    <property type="entry name" value="CRCB"/>
    <property type="match status" value="1"/>
</dbReference>
<evidence type="ECO:0000313" key="13">
    <source>
        <dbReference type="EMBL" id="GGD38994.1"/>
    </source>
</evidence>
<evidence type="ECO:0000256" key="2">
    <source>
        <dbReference type="ARBA" id="ARBA00022475"/>
    </source>
</evidence>
<dbReference type="NCBIfam" id="TIGR00494">
    <property type="entry name" value="crcB"/>
    <property type="match status" value="1"/>
</dbReference>
<comment type="function">
    <text evidence="12">Fluoride-specific ion channel. Important for reducing fluoride concentration in the cell, thus reducing its toxicity.</text>
</comment>
<dbReference type="PANTHER" id="PTHR28259">
    <property type="entry name" value="FLUORIDE EXPORT PROTEIN 1-RELATED"/>
    <property type="match status" value="1"/>
</dbReference>
<feature type="transmembrane region" description="Helical" evidence="12">
    <location>
        <begin position="68"/>
        <end position="86"/>
    </location>
</feature>
<keyword evidence="8 12" id="KW-0472">Membrane</keyword>
<reference evidence="13" key="1">
    <citation type="journal article" date="2014" name="Int. J. Syst. Evol. Microbiol.">
        <title>Complete genome sequence of Corynebacterium casei LMG S-19264T (=DSM 44701T), isolated from a smear-ripened cheese.</title>
        <authorList>
            <consortium name="US DOE Joint Genome Institute (JGI-PGF)"/>
            <person name="Walter F."/>
            <person name="Albersmeier A."/>
            <person name="Kalinowski J."/>
            <person name="Ruckert C."/>
        </authorList>
    </citation>
    <scope>NUCLEOTIDE SEQUENCE</scope>
    <source>
        <strain evidence="13">CGMCC 1.15493</strain>
    </source>
</reference>
<dbReference type="EMBL" id="BMJJ01000015">
    <property type="protein sequence ID" value="GGD38994.1"/>
    <property type="molecule type" value="Genomic_DNA"/>
</dbReference>
<keyword evidence="5 12" id="KW-1133">Transmembrane helix</keyword>
<dbReference type="Proteomes" id="UP000613160">
    <property type="component" value="Unassembled WGS sequence"/>
</dbReference>
<evidence type="ECO:0000256" key="8">
    <source>
        <dbReference type="ARBA" id="ARBA00023136"/>
    </source>
</evidence>
<dbReference type="RefSeq" id="WP_188854907.1">
    <property type="nucleotide sequence ID" value="NZ_BMJJ01000015.1"/>
</dbReference>
<evidence type="ECO:0000256" key="6">
    <source>
        <dbReference type="ARBA" id="ARBA00023053"/>
    </source>
</evidence>
<keyword evidence="7 12" id="KW-0406">Ion transport</keyword>
<feature type="binding site" evidence="12">
    <location>
        <position position="76"/>
    </location>
    <ligand>
        <name>Na(+)</name>
        <dbReference type="ChEBI" id="CHEBI:29101"/>
        <note>structural</note>
    </ligand>
</feature>
<evidence type="ECO:0000256" key="5">
    <source>
        <dbReference type="ARBA" id="ARBA00022989"/>
    </source>
</evidence>
<organism evidence="13 14">
    <name type="scientific">Aureimonas glaciei</name>
    <dbReference type="NCBI Taxonomy" id="1776957"/>
    <lineage>
        <taxon>Bacteria</taxon>
        <taxon>Pseudomonadati</taxon>
        <taxon>Pseudomonadota</taxon>
        <taxon>Alphaproteobacteria</taxon>
        <taxon>Hyphomicrobiales</taxon>
        <taxon>Aurantimonadaceae</taxon>
        <taxon>Aureimonas</taxon>
    </lineage>
</organism>
<keyword evidence="12" id="KW-0479">Metal-binding</keyword>
<proteinExistence type="inferred from homology"/>
<dbReference type="HAMAP" id="MF_00454">
    <property type="entry name" value="FluC"/>
    <property type="match status" value="1"/>
</dbReference>
<feature type="transmembrane region" description="Helical" evidence="12">
    <location>
        <begin position="98"/>
        <end position="122"/>
    </location>
</feature>
<evidence type="ECO:0000256" key="3">
    <source>
        <dbReference type="ARBA" id="ARBA00022519"/>
    </source>
</evidence>
<evidence type="ECO:0000256" key="10">
    <source>
        <dbReference type="ARBA" id="ARBA00035120"/>
    </source>
</evidence>
<comment type="similarity">
    <text evidence="10 12">Belongs to the fluoride channel Fluc/FEX (TC 1.A.43) family.</text>
</comment>
<evidence type="ECO:0000256" key="7">
    <source>
        <dbReference type="ARBA" id="ARBA00023065"/>
    </source>
</evidence>
<keyword evidence="12" id="KW-0813">Transport</keyword>
<dbReference type="GO" id="GO:0140114">
    <property type="term" value="P:cellular detoxification of fluoride"/>
    <property type="evidence" value="ECO:0007669"/>
    <property type="project" value="UniProtKB-UniRule"/>
</dbReference>
<keyword evidence="9 12" id="KW-0407">Ion channel</keyword>
<evidence type="ECO:0000256" key="4">
    <source>
        <dbReference type="ARBA" id="ARBA00022692"/>
    </source>
</evidence>
<gene>
    <name evidence="12 13" type="primary">crcB</name>
    <name evidence="12" type="synonym">fluC</name>
    <name evidence="13" type="ORF">GCM10011335_47190</name>
</gene>
<evidence type="ECO:0000256" key="12">
    <source>
        <dbReference type="HAMAP-Rule" id="MF_00454"/>
    </source>
</evidence>
<accession>A0A917DIK2</accession>
<evidence type="ECO:0000313" key="14">
    <source>
        <dbReference type="Proteomes" id="UP000613160"/>
    </source>
</evidence>
<comment type="subcellular location">
    <subcellularLocation>
        <location evidence="1 12">Cell membrane</location>
        <topology evidence="1 12">Multi-pass membrane protein</topology>
    </subcellularLocation>
</comment>
<comment type="caution">
    <text evidence="13">The sequence shown here is derived from an EMBL/GenBank/DDBJ whole genome shotgun (WGS) entry which is preliminary data.</text>
</comment>
<sequence length="126" mass="12886">MLKQILLVAAGGAAGSALRHLVVVGCTRLLGLGFPWGTMAVNIAGSFAMGVLIELLARRFDMSMELRLLLATGFLGGFTTFSSFSLDAVGLFERGSSVLALAYVVGSVLAGIAALVAGLSLVRALA</sequence>
<dbReference type="GO" id="GO:0062054">
    <property type="term" value="F:fluoride channel activity"/>
    <property type="evidence" value="ECO:0007669"/>
    <property type="project" value="UniProtKB-UniRule"/>
</dbReference>
<protein>
    <recommendedName>
        <fullName evidence="12">Fluoride-specific ion channel FluC</fullName>
    </recommendedName>
</protein>
<evidence type="ECO:0000256" key="1">
    <source>
        <dbReference type="ARBA" id="ARBA00004651"/>
    </source>
</evidence>
<dbReference type="NCBIfam" id="NF010791">
    <property type="entry name" value="PRK14195.1"/>
    <property type="match status" value="1"/>
</dbReference>
<feature type="transmembrane region" description="Helical" evidence="12">
    <location>
        <begin position="35"/>
        <end position="56"/>
    </location>
</feature>
<reference evidence="13" key="2">
    <citation type="submission" date="2020-09" db="EMBL/GenBank/DDBJ databases">
        <authorList>
            <person name="Sun Q."/>
            <person name="Zhou Y."/>
        </authorList>
    </citation>
    <scope>NUCLEOTIDE SEQUENCE</scope>
    <source>
        <strain evidence="13">CGMCC 1.15493</strain>
    </source>
</reference>